<dbReference type="HOGENOM" id="CLU_010194_44_6_1"/>
<keyword evidence="3" id="KW-0560">Oxidoreductase</keyword>
<dbReference type="PANTHER" id="PTHR24320:SF282">
    <property type="entry name" value="WW DOMAIN-CONTAINING OXIDOREDUCTASE"/>
    <property type="match status" value="1"/>
</dbReference>
<dbReference type="OrthoDB" id="191139at2759"/>
<keyword evidence="2" id="KW-0521">NADP</keyword>
<reference evidence="5" key="1">
    <citation type="journal article" date="2014" name="Proc. Natl. Acad. Sci. U.S.A.">
        <title>Extensive sampling of basidiomycete genomes demonstrates inadequacy of the white-rot/brown-rot paradigm for wood decay fungi.</title>
        <authorList>
            <person name="Riley R."/>
            <person name="Salamov A.A."/>
            <person name="Brown D.W."/>
            <person name="Nagy L.G."/>
            <person name="Floudas D."/>
            <person name="Held B.W."/>
            <person name="Levasseur A."/>
            <person name="Lombard V."/>
            <person name="Morin E."/>
            <person name="Otillar R."/>
            <person name="Lindquist E.A."/>
            <person name="Sun H."/>
            <person name="LaButti K.M."/>
            <person name="Schmutz J."/>
            <person name="Jabbour D."/>
            <person name="Luo H."/>
            <person name="Baker S.E."/>
            <person name="Pisabarro A.G."/>
            <person name="Walton J.D."/>
            <person name="Blanchette R.A."/>
            <person name="Henrissat B."/>
            <person name="Martin F."/>
            <person name="Cullen D."/>
            <person name="Hibbett D.S."/>
            <person name="Grigoriev I.V."/>
        </authorList>
    </citation>
    <scope>NUCLEOTIDE SEQUENCE [LARGE SCALE GENOMIC DNA]</scope>
    <source>
        <strain evidence="5">FD-172 SS1</strain>
    </source>
</reference>
<dbReference type="SUPFAM" id="SSF51735">
    <property type="entry name" value="NAD(P)-binding Rossmann-fold domains"/>
    <property type="match status" value="1"/>
</dbReference>
<keyword evidence="5" id="KW-1185">Reference proteome</keyword>
<dbReference type="Gene3D" id="3.40.50.720">
    <property type="entry name" value="NAD(P)-binding Rossmann-like Domain"/>
    <property type="match status" value="2"/>
</dbReference>
<dbReference type="InterPro" id="IPR036291">
    <property type="entry name" value="NAD(P)-bd_dom_sf"/>
</dbReference>
<evidence type="ECO:0000313" key="4">
    <source>
        <dbReference type="EMBL" id="KDQ21145.1"/>
    </source>
</evidence>
<dbReference type="Proteomes" id="UP000027195">
    <property type="component" value="Unassembled WGS sequence"/>
</dbReference>
<sequence>MTKFDPATDIPDLSGKVALVTGGNSGIGYHTVLQLARHGATVYLAARNETRAQEAIEKLKAEGLGTGSVQWLKLDLGTAKGAKGAADDFLSKEQRLDLLSDHIGPFVLTQALLPLLKKTAEHPDSDVRIVHIASEAYKFAPSSTRYRSKEDFNAITGDAMWTRMSRYGVSKLGNLLFSSELQRRLTAEGSSIISVSVHPGTGAINGLQVLPGFLRTIAVHVYRWISTTAAEGAHATLYAATSPTVKQSADYKGAYLLPSLEITTLSTKLANDPELAAELWTGSEAVAAEALAQ</sequence>
<evidence type="ECO:0000256" key="2">
    <source>
        <dbReference type="ARBA" id="ARBA00022857"/>
    </source>
</evidence>
<dbReference type="AlphaFoldDB" id="A0A067N2F5"/>
<name>A0A067N2F5_BOTB1</name>
<dbReference type="InterPro" id="IPR002347">
    <property type="entry name" value="SDR_fam"/>
</dbReference>
<dbReference type="GO" id="GO:0016491">
    <property type="term" value="F:oxidoreductase activity"/>
    <property type="evidence" value="ECO:0007669"/>
    <property type="project" value="UniProtKB-KW"/>
</dbReference>
<protein>
    <recommendedName>
        <fullName evidence="6">NAD(P)-binding protein</fullName>
    </recommendedName>
</protein>
<comment type="similarity">
    <text evidence="1">Belongs to the short-chain dehydrogenases/reductases (SDR) family.</text>
</comment>
<evidence type="ECO:0000256" key="1">
    <source>
        <dbReference type="ARBA" id="ARBA00006484"/>
    </source>
</evidence>
<organism evidence="4 5">
    <name type="scientific">Botryobasidium botryosum (strain FD-172 SS1)</name>
    <dbReference type="NCBI Taxonomy" id="930990"/>
    <lineage>
        <taxon>Eukaryota</taxon>
        <taxon>Fungi</taxon>
        <taxon>Dikarya</taxon>
        <taxon>Basidiomycota</taxon>
        <taxon>Agaricomycotina</taxon>
        <taxon>Agaricomycetes</taxon>
        <taxon>Cantharellales</taxon>
        <taxon>Botryobasidiaceae</taxon>
        <taxon>Botryobasidium</taxon>
    </lineage>
</organism>
<proteinExistence type="inferred from homology"/>
<evidence type="ECO:0000313" key="5">
    <source>
        <dbReference type="Proteomes" id="UP000027195"/>
    </source>
</evidence>
<dbReference type="EMBL" id="KL198016">
    <property type="protein sequence ID" value="KDQ21145.1"/>
    <property type="molecule type" value="Genomic_DNA"/>
</dbReference>
<accession>A0A067N2F5</accession>
<dbReference type="STRING" id="930990.A0A067N2F5"/>
<gene>
    <name evidence="4" type="ORF">BOTBODRAFT_149902</name>
</gene>
<dbReference type="Pfam" id="PF00106">
    <property type="entry name" value="adh_short"/>
    <property type="match status" value="1"/>
</dbReference>
<evidence type="ECO:0008006" key="6">
    <source>
        <dbReference type="Google" id="ProtNLM"/>
    </source>
</evidence>
<evidence type="ECO:0000256" key="3">
    <source>
        <dbReference type="ARBA" id="ARBA00023002"/>
    </source>
</evidence>
<dbReference type="PANTHER" id="PTHR24320">
    <property type="entry name" value="RETINOL DEHYDROGENASE"/>
    <property type="match status" value="1"/>
</dbReference>
<dbReference type="InParanoid" id="A0A067N2F5"/>